<dbReference type="RefSeq" id="WP_008845906.1">
    <property type="nucleotide sequence ID" value="NZ_BAEN01000065.1"/>
</dbReference>
<dbReference type="InterPro" id="IPR029069">
    <property type="entry name" value="HotDog_dom_sf"/>
</dbReference>
<dbReference type="CDD" id="cd03443">
    <property type="entry name" value="PaaI_thioesterase"/>
    <property type="match status" value="1"/>
</dbReference>
<proteinExistence type="predicted"/>
<dbReference type="InterPro" id="IPR027961">
    <property type="entry name" value="DUF4442"/>
</dbReference>
<dbReference type="EMBL" id="BAEN01000065">
    <property type="protein sequence ID" value="GAC16103.1"/>
    <property type="molecule type" value="Genomic_DNA"/>
</dbReference>
<accession>K6YHK0</accession>
<dbReference type="Gene3D" id="3.10.129.10">
    <property type="entry name" value="Hotdog Thioesterase"/>
    <property type="match status" value="1"/>
</dbReference>
<dbReference type="AlphaFoldDB" id="K6YHK0"/>
<dbReference type="Pfam" id="PF14539">
    <property type="entry name" value="DUF4442"/>
    <property type="match status" value="1"/>
</dbReference>
<dbReference type="eggNOG" id="COG2050">
    <property type="taxonomic scope" value="Bacteria"/>
</dbReference>
<organism evidence="1 2">
    <name type="scientific">Aliiglaciecola lipolytica E3</name>
    <dbReference type="NCBI Taxonomy" id="1127673"/>
    <lineage>
        <taxon>Bacteria</taxon>
        <taxon>Pseudomonadati</taxon>
        <taxon>Pseudomonadota</taxon>
        <taxon>Gammaproteobacteria</taxon>
        <taxon>Alteromonadales</taxon>
        <taxon>Alteromonadaceae</taxon>
        <taxon>Aliiglaciecola</taxon>
    </lineage>
</organism>
<name>K6YHK0_9ALTE</name>
<gene>
    <name evidence="1" type="ORF">GLIP_3490</name>
</gene>
<dbReference type="OrthoDB" id="793353at2"/>
<comment type="caution">
    <text evidence="1">The sequence shown here is derived from an EMBL/GenBank/DDBJ whole genome shotgun (WGS) entry which is preliminary data.</text>
</comment>
<dbReference type="Proteomes" id="UP000006334">
    <property type="component" value="Unassembled WGS sequence"/>
</dbReference>
<sequence length="162" mass="18090">MPVNSPLRKFVDKVNQYPSWLSRFLMTRLFRHLVKLAGTAKVDIVHTDGKTVTFKIKNRRKVRNHIGTVHAASMALLAESATGFIVGINLPANKLPLIKNMNLNYVKRSQGDITAVASLTDEQITLMQQQDKGEVSVKVTITDGVGIVPLEAEMIWAWIPKK</sequence>
<dbReference type="SUPFAM" id="SSF54637">
    <property type="entry name" value="Thioesterase/thiol ester dehydrase-isomerase"/>
    <property type="match status" value="1"/>
</dbReference>
<evidence type="ECO:0008006" key="3">
    <source>
        <dbReference type="Google" id="ProtNLM"/>
    </source>
</evidence>
<dbReference type="STRING" id="1127673.GLIP_3490"/>
<evidence type="ECO:0000313" key="2">
    <source>
        <dbReference type="Proteomes" id="UP000006334"/>
    </source>
</evidence>
<protein>
    <recommendedName>
        <fullName evidence="3">DUF4442 domain-containing protein</fullName>
    </recommendedName>
</protein>
<evidence type="ECO:0000313" key="1">
    <source>
        <dbReference type="EMBL" id="GAC16103.1"/>
    </source>
</evidence>
<keyword evidence="2" id="KW-1185">Reference proteome</keyword>
<reference evidence="1 2" key="1">
    <citation type="journal article" date="2017" name="Antonie Van Leeuwenhoek">
        <title>Rhizobium rhizosphaerae sp. nov., a novel species isolated from rice rhizosphere.</title>
        <authorList>
            <person name="Zhao J.J."/>
            <person name="Zhang J."/>
            <person name="Zhang R.J."/>
            <person name="Zhang C.W."/>
            <person name="Yin H.Q."/>
            <person name="Zhang X.X."/>
        </authorList>
    </citation>
    <scope>NUCLEOTIDE SEQUENCE [LARGE SCALE GENOMIC DNA]</scope>
    <source>
        <strain evidence="1 2">E3</strain>
    </source>
</reference>